<feature type="transmembrane region" description="Helical" evidence="1">
    <location>
        <begin position="189"/>
        <end position="207"/>
    </location>
</feature>
<reference evidence="2 3" key="1">
    <citation type="submission" date="2019-09" db="EMBL/GenBank/DDBJ databases">
        <title>Ecophysiology of the spiral-shaped methanotroph Methylospira mobilis as revealed by the complete genome sequence.</title>
        <authorList>
            <person name="Oshkin I.Y."/>
            <person name="Dedysh S.N."/>
            <person name="Miroshnikov K."/>
            <person name="Danilova O.V."/>
            <person name="Hakobyan A."/>
            <person name="Liesack W."/>
        </authorList>
    </citation>
    <scope>NUCLEOTIDE SEQUENCE [LARGE SCALE GENOMIC DNA]</scope>
    <source>
        <strain evidence="2 3">Shm1</strain>
    </source>
</reference>
<feature type="transmembrane region" description="Helical" evidence="1">
    <location>
        <begin position="140"/>
        <end position="159"/>
    </location>
</feature>
<dbReference type="InterPro" id="IPR046737">
    <property type="entry name" value="DUF6629"/>
</dbReference>
<keyword evidence="1" id="KW-0812">Transmembrane</keyword>
<dbReference type="EMBL" id="CP044205">
    <property type="protein sequence ID" value="QFY41808.1"/>
    <property type="molecule type" value="Genomic_DNA"/>
</dbReference>
<evidence type="ECO:0000256" key="1">
    <source>
        <dbReference type="SAM" id="Phobius"/>
    </source>
</evidence>
<dbReference type="AlphaFoldDB" id="A0A5Q0BI49"/>
<accession>A0A5Q0BI49</accession>
<dbReference type="Pfam" id="PF20334">
    <property type="entry name" value="DUF6629"/>
    <property type="match status" value="1"/>
</dbReference>
<feature type="transmembrane region" description="Helical" evidence="1">
    <location>
        <begin position="35"/>
        <end position="56"/>
    </location>
</feature>
<proteinExistence type="predicted"/>
<keyword evidence="1" id="KW-1133">Transmembrane helix</keyword>
<dbReference type="Proteomes" id="UP000325755">
    <property type="component" value="Chromosome"/>
</dbReference>
<sequence>MCWSEQVSFSSGAVLVGAGIITIRHARKNDRSAFFFSLFPVFFGLHQLLEGLIWHYLSRGQSLRALPYAYLSIAALLWPVAVPIASMQAEKFKNKRKILFIPALAGLFVTLYSGSLLWNSNGANVLLNGHSLSYSIETESRAGVLIEYLYAFAVVMSLIFNTRKMVKLFGLSVMIAFAITFMLLHDVYISVWCLMSAWLSLIIYFIIEKQRTDQEHYRKSGTFLLNR</sequence>
<keyword evidence="1" id="KW-0472">Membrane</keyword>
<protein>
    <submittedName>
        <fullName evidence="2">Uncharacterized protein</fullName>
    </submittedName>
</protein>
<keyword evidence="3" id="KW-1185">Reference proteome</keyword>
<organism evidence="2 3">
    <name type="scientific">Candidatus Methylospira mobilis</name>
    <dbReference type="NCBI Taxonomy" id="1808979"/>
    <lineage>
        <taxon>Bacteria</taxon>
        <taxon>Pseudomonadati</taxon>
        <taxon>Pseudomonadota</taxon>
        <taxon>Gammaproteobacteria</taxon>
        <taxon>Methylococcales</taxon>
        <taxon>Methylococcaceae</taxon>
        <taxon>Candidatus Methylospira</taxon>
    </lineage>
</organism>
<name>A0A5Q0BI49_9GAMM</name>
<dbReference type="KEGG" id="mmob:F6R98_03500"/>
<feature type="transmembrane region" description="Helical" evidence="1">
    <location>
        <begin position="166"/>
        <end position="183"/>
    </location>
</feature>
<feature type="transmembrane region" description="Helical" evidence="1">
    <location>
        <begin position="98"/>
        <end position="120"/>
    </location>
</feature>
<gene>
    <name evidence="2" type="ORF">F6R98_03500</name>
</gene>
<dbReference type="OrthoDB" id="8441457at2"/>
<feature type="transmembrane region" description="Helical" evidence="1">
    <location>
        <begin position="68"/>
        <end position="86"/>
    </location>
</feature>
<dbReference type="RefSeq" id="WP_153247790.1">
    <property type="nucleotide sequence ID" value="NZ_CP044205.1"/>
</dbReference>
<evidence type="ECO:0000313" key="2">
    <source>
        <dbReference type="EMBL" id="QFY41808.1"/>
    </source>
</evidence>
<dbReference type="InParanoid" id="A0A5Q0BI49"/>
<evidence type="ECO:0000313" key="3">
    <source>
        <dbReference type="Proteomes" id="UP000325755"/>
    </source>
</evidence>